<name>A0A0F4Z9C4_9PEZI</name>
<proteinExistence type="predicted"/>
<accession>A0A0F4Z9C4</accession>
<keyword evidence="2" id="KW-1185">Reference proteome</keyword>
<evidence type="ECO:0008006" key="3">
    <source>
        <dbReference type="Google" id="ProtNLM"/>
    </source>
</evidence>
<dbReference type="PANTHER" id="PTHR37325">
    <property type="entry name" value="OXIDOREDUCTASE 21 KDA SUBUNIT, PUTATIVE (AFU_ORTHOLOGUE AFUA_4G05910)-RELATED"/>
    <property type="match status" value="1"/>
</dbReference>
<protein>
    <recommendedName>
        <fullName evidence="3">NADH-ubiquinone oxidoreductase 21.3 kDa subunit</fullName>
    </recommendedName>
</protein>
<reference evidence="1 2" key="1">
    <citation type="submission" date="2015-03" db="EMBL/GenBank/DDBJ databases">
        <authorList>
            <person name="Radwan O."/>
            <person name="Al-Naeli F.A."/>
            <person name="Rendon G.A."/>
            <person name="Fields C."/>
        </authorList>
    </citation>
    <scope>NUCLEOTIDE SEQUENCE [LARGE SCALE GENOMIC DNA]</scope>
    <source>
        <strain evidence="1">CR-DP1</strain>
    </source>
</reference>
<dbReference type="InterPro" id="IPR016813">
    <property type="entry name" value="NADH_Ub_cplx-1_21kDa"/>
</dbReference>
<evidence type="ECO:0000313" key="2">
    <source>
        <dbReference type="Proteomes" id="UP000033483"/>
    </source>
</evidence>
<comment type="caution">
    <text evidence="1">The sequence shown here is derived from an EMBL/GenBank/DDBJ whole genome shotgun (WGS) entry which is preliminary data.</text>
</comment>
<evidence type="ECO:0000313" key="1">
    <source>
        <dbReference type="EMBL" id="KKA26930.1"/>
    </source>
</evidence>
<sequence length="186" mass="19463">MASKAVAKATAGGVVEISKKYTLQSTGIWEVIRRFLAIDPNRSNGVPLNPVNRNPAPGSIAPSAYRDPVTAPAGDIAGNPYWKRDHRRNYPVSSVVTQPDVVGLLAVGSAAAPKAELIGEAGAQALVAVAEQGKGGVAAFLEQNVGVAKEDVFVNGLPPTPSGTKLQDGAWQVHPYQIGENSYPER</sequence>
<dbReference type="OrthoDB" id="2093493at2759"/>
<dbReference type="AlphaFoldDB" id="A0A0F4Z9C4"/>
<dbReference type="PANTHER" id="PTHR37325:SF1">
    <property type="entry name" value="OXIDOREDUCTASE 21 KDA SUBUNIT, PUTATIVE (AFU_ORTHOLOGUE AFUA_4G05910)-RELATED"/>
    <property type="match status" value="1"/>
</dbReference>
<dbReference type="CDD" id="cd22849">
    <property type="entry name" value="NuzM"/>
    <property type="match status" value="1"/>
</dbReference>
<dbReference type="EMBL" id="LAEV01001928">
    <property type="protein sequence ID" value="KKA26930.1"/>
    <property type="molecule type" value="Genomic_DNA"/>
</dbReference>
<gene>
    <name evidence="1" type="ORF">TD95_001047</name>
</gene>
<dbReference type="Proteomes" id="UP000033483">
    <property type="component" value="Unassembled WGS sequence"/>
</dbReference>
<dbReference type="PIRSF" id="PIRSF022976">
    <property type="entry name" value="NADH_Oxi_21kDa"/>
    <property type="match status" value="1"/>
</dbReference>
<organism evidence="1 2">
    <name type="scientific">Thielaviopsis punctulata</name>
    <dbReference type="NCBI Taxonomy" id="72032"/>
    <lineage>
        <taxon>Eukaryota</taxon>
        <taxon>Fungi</taxon>
        <taxon>Dikarya</taxon>
        <taxon>Ascomycota</taxon>
        <taxon>Pezizomycotina</taxon>
        <taxon>Sordariomycetes</taxon>
        <taxon>Hypocreomycetidae</taxon>
        <taxon>Microascales</taxon>
        <taxon>Ceratocystidaceae</taxon>
        <taxon>Thielaviopsis</taxon>
    </lineage>
</organism>